<dbReference type="Gene3D" id="3.30.470.20">
    <property type="entry name" value="ATP-grasp fold, B domain"/>
    <property type="match status" value="1"/>
</dbReference>
<protein>
    <submittedName>
        <fullName evidence="1">YheC/D like ATP-grasp</fullName>
    </submittedName>
</protein>
<dbReference type="Proteomes" id="UP000198855">
    <property type="component" value="Unassembled WGS sequence"/>
</dbReference>
<evidence type="ECO:0000313" key="2">
    <source>
        <dbReference type="Proteomes" id="UP000198855"/>
    </source>
</evidence>
<reference evidence="2" key="1">
    <citation type="submission" date="2016-10" db="EMBL/GenBank/DDBJ databases">
        <authorList>
            <person name="Varghese N."/>
            <person name="Submissions S."/>
        </authorList>
    </citation>
    <scope>NUCLEOTIDE SEQUENCE [LARGE SCALE GENOMIC DNA]</scope>
    <source>
        <strain evidence="2">CGMCC 1.10784</strain>
    </source>
</reference>
<sequence length="250" mass="28889">MRKRRGVYNKWAKTVVLNQKASIRSHVPHTLLFSENSLKRMLQLYQMVYVKPNSGSHGVGVMRVEHKNGTYSYQLGARKRRNLTWPQLFHSLKNKIQGTTYLVQRGIHLSRFKNRIYDLRIEVQLNENRNWQITGMLARVAQPGMAVTNGALGADVYTYNSVIAAHGGAELAKKLHAELHSLCVDCAHLLKAKYPFLTELGFDIALDHRMHPWILEVNTTPEAIPFEKLPTKTMYNRIMQLRRLNARRPY</sequence>
<dbReference type="EMBL" id="FOMT01000002">
    <property type="protein sequence ID" value="SFE05372.1"/>
    <property type="molecule type" value="Genomic_DNA"/>
</dbReference>
<dbReference type="SUPFAM" id="SSF56059">
    <property type="entry name" value="Glutathione synthetase ATP-binding domain-like"/>
    <property type="match status" value="1"/>
</dbReference>
<dbReference type="InterPro" id="IPR026838">
    <property type="entry name" value="YheC/D"/>
</dbReference>
<dbReference type="OrthoDB" id="7869153at2"/>
<organism evidence="1 2">
    <name type="scientific">Paenibacillus catalpae</name>
    <dbReference type="NCBI Taxonomy" id="1045775"/>
    <lineage>
        <taxon>Bacteria</taxon>
        <taxon>Bacillati</taxon>
        <taxon>Bacillota</taxon>
        <taxon>Bacilli</taxon>
        <taxon>Bacillales</taxon>
        <taxon>Paenibacillaceae</taxon>
        <taxon>Paenibacillus</taxon>
    </lineage>
</organism>
<name>A0A1I1XDG7_9BACL</name>
<accession>A0A1I1XDG7</accession>
<dbReference type="AlphaFoldDB" id="A0A1I1XDG7"/>
<evidence type="ECO:0000313" key="1">
    <source>
        <dbReference type="EMBL" id="SFE05372.1"/>
    </source>
</evidence>
<dbReference type="Pfam" id="PF14398">
    <property type="entry name" value="ATPgrasp_YheCD"/>
    <property type="match status" value="1"/>
</dbReference>
<keyword evidence="2" id="KW-1185">Reference proteome</keyword>
<dbReference type="RefSeq" id="WP_091184418.1">
    <property type="nucleotide sequence ID" value="NZ_FOMT01000002.1"/>
</dbReference>
<proteinExistence type="predicted"/>
<gene>
    <name evidence="1" type="ORF">SAMN05216378_2127</name>
</gene>
<dbReference type="STRING" id="1045775.SAMN05216378_2127"/>